<comment type="subcellular location">
    <subcellularLocation>
        <location evidence="1">Membrane</location>
    </subcellularLocation>
</comment>
<dbReference type="Gene3D" id="3.30.450.330">
    <property type="match status" value="1"/>
</dbReference>
<gene>
    <name evidence="6" type="ORF">F0L68_29930</name>
</gene>
<dbReference type="InterPro" id="IPR036138">
    <property type="entry name" value="PBP_dimer_sf"/>
</dbReference>
<evidence type="ECO:0000256" key="2">
    <source>
        <dbReference type="ARBA" id="ARBA00007171"/>
    </source>
</evidence>
<evidence type="ECO:0000259" key="4">
    <source>
        <dbReference type="Pfam" id="PF00905"/>
    </source>
</evidence>
<dbReference type="RefSeq" id="WP_149853200.1">
    <property type="nucleotide sequence ID" value="NZ_VUOB01000060.1"/>
</dbReference>
<dbReference type="EMBL" id="VUOB01000060">
    <property type="protein sequence ID" value="KAA2254651.1"/>
    <property type="molecule type" value="Genomic_DNA"/>
</dbReference>
<dbReference type="Pfam" id="PF00905">
    <property type="entry name" value="Transpeptidase"/>
    <property type="match status" value="2"/>
</dbReference>
<evidence type="ECO:0000313" key="6">
    <source>
        <dbReference type="EMBL" id="KAA2254651.1"/>
    </source>
</evidence>
<evidence type="ECO:0000256" key="3">
    <source>
        <dbReference type="ARBA" id="ARBA00023136"/>
    </source>
</evidence>
<feature type="domain" description="Penicillin-binding protein dimerisation" evidence="5">
    <location>
        <begin position="56"/>
        <end position="224"/>
    </location>
</feature>
<dbReference type="Gene3D" id="3.40.710.10">
    <property type="entry name" value="DD-peptidase/beta-lactamase superfamily"/>
    <property type="match status" value="2"/>
</dbReference>
<dbReference type="Gene3D" id="3.90.1310.10">
    <property type="entry name" value="Penicillin-binding protein 2a (Domain 2)"/>
    <property type="match status" value="1"/>
</dbReference>
<organism evidence="6 7">
    <name type="scientific">Solihabitans fulvus</name>
    <dbReference type="NCBI Taxonomy" id="1892852"/>
    <lineage>
        <taxon>Bacteria</taxon>
        <taxon>Bacillati</taxon>
        <taxon>Actinomycetota</taxon>
        <taxon>Actinomycetes</taxon>
        <taxon>Pseudonocardiales</taxon>
        <taxon>Pseudonocardiaceae</taxon>
        <taxon>Solihabitans</taxon>
    </lineage>
</organism>
<dbReference type="OrthoDB" id="9789078at2"/>
<dbReference type="InterPro" id="IPR012338">
    <property type="entry name" value="Beta-lactam/transpept-like"/>
</dbReference>
<sequence>MSSPRPANRRVRLVFARLMLVGALATAGIKLVDTQVVQAQSLSEQAAKQRDTHLVIRAQRGAILDRSGARLAFSVETRMLDTQPAQIRRDWAQEHPRTDDSFEARAGQIAAGVRAALGPAVDEQALLRQLRSDGAYLRIAEDVDPVKAREITGRFPEIIAHQTRMRRIYPNGPLASNIVGAVNWDPDPAAPPEHGLAGLESARETALAGKDGWREVDTERGGEAIIPGSQRGGDPSVPGSDLQLTVDTDTQYQVQRLLTDYQRRTGAKAARAVVLNARTGEVFALANDRPYAPTEVATTGDDRLVDATVQTPFEPGSVAGIVAACASVQRGSADQALSQAVTGLVLDPGRPSGGGSAAALRAAAHDAGEDAFADLLTKFGLGTVTDVGLPGEAPGHVPARGQWSRDTLDALATGQGMSVTLLQLAGLYQAIAADGVRTPPRVVRSTIGSDGARHDEPRPAGVRVLAEDTARTVRAMLRSDALLPGYQVAGTYWHTPERSTFAGMLPAAAPRFVVALTVEGPPADDGVTGLARGMLSALATRYDLPLS</sequence>
<dbReference type="Proteomes" id="UP000323454">
    <property type="component" value="Unassembled WGS sequence"/>
</dbReference>
<dbReference type="GO" id="GO:0008658">
    <property type="term" value="F:penicillin binding"/>
    <property type="evidence" value="ECO:0007669"/>
    <property type="project" value="InterPro"/>
</dbReference>
<keyword evidence="3" id="KW-0472">Membrane</keyword>
<evidence type="ECO:0000256" key="1">
    <source>
        <dbReference type="ARBA" id="ARBA00004370"/>
    </source>
</evidence>
<reference evidence="6 7" key="1">
    <citation type="submission" date="2019-09" db="EMBL/GenBank/DDBJ databases">
        <title>Goodfellowia gen. nov., a new genus of the Pseudonocardineae related to Actinoalloteichus, containing Goodfellowia coeruleoviolacea gen. nov., comb. nov. gen. nov., comb. nov.</title>
        <authorList>
            <person name="Labeda D."/>
        </authorList>
    </citation>
    <scope>NUCLEOTIDE SEQUENCE [LARGE SCALE GENOMIC DNA]</scope>
    <source>
        <strain evidence="6 7">AN110305</strain>
    </source>
</reference>
<dbReference type="InterPro" id="IPR001460">
    <property type="entry name" value="PCN-bd_Tpept"/>
</dbReference>
<dbReference type="InterPro" id="IPR005311">
    <property type="entry name" value="PBP_dimer"/>
</dbReference>
<dbReference type="GO" id="GO:0005886">
    <property type="term" value="C:plasma membrane"/>
    <property type="evidence" value="ECO:0007669"/>
    <property type="project" value="TreeGrafter"/>
</dbReference>
<feature type="domain" description="Penicillin-binding protein transpeptidase" evidence="4">
    <location>
        <begin position="272"/>
        <end position="333"/>
    </location>
</feature>
<dbReference type="SUPFAM" id="SSF56519">
    <property type="entry name" value="Penicillin binding protein dimerisation domain"/>
    <property type="match status" value="1"/>
</dbReference>
<dbReference type="GO" id="GO:0071555">
    <property type="term" value="P:cell wall organization"/>
    <property type="evidence" value="ECO:0007669"/>
    <property type="project" value="TreeGrafter"/>
</dbReference>
<dbReference type="PANTHER" id="PTHR30627">
    <property type="entry name" value="PEPTIDOGLYCAN D,D-TRANSPEPTIDASE"/>
    <property type="match status" value="1"/>
</dbReference>
<comment type="similarity">
    <text evidence="2">Belongs to the transpeptidase family.</text>
</comment>
<feature type="domain" description="Penicillin-binding protein transpeptidase" evidence="4">
    <location>
        <begin position="364"/>
        <end position="524"/>
    </location>
</feature>
<accession>A0A5B2WSG8</accession>
<keyword evidence="7" id="KW-1185">Reference proteome</keyword>
<dbReference type="AlphaFoldDB" id="A0A5B2WSG8"/>
<dbReference type="SUPFAM" id="SSF56601">
    <property type="entry name" value="beta-lactamase/transpeptidase-like"/>
    <property type="match status" value="1"/>
</dbReference>
<protein>
    <submittedName>
        <fullName evidence="6">Penicillin-binding protein 2</fullName>
    </submittedName>
</protein>
<reference evidence="6 7" key="2">
    <citation type="submission" date="2019-09" db="EMBL/GenBank/DDBJ databases">
        <authorList>
            <person name="Jin C."/>
        </authorList>
    </citation>
    <scope>NUCLEOTIDE SEQUENCE [LARGE SCALE GENOMIC DNA]</scope>
    <source>
        <strain evidence="6 7">AN110305</strain>
    </source>
</reference>
<dbReference type="Pfam" id="PF03717">
    <property type="entry name" value="PBP_dimer"/>
    <property type="match status" value="1"/>
</dbReference>
<evidence type="ECO:0000259" key="5">
    <source>
        <dbReference type="Pfam" id="PF03717"/>
    </source>
</evidence>
<evidence type="ECO:0000313" key="7">
    <source>
        <dbReference type="Proteomes" id="UP000323454"/>
    </source>
</evidence>
<comment type="caution">
    <text evidence="6">The sequence shown here is derived from an EMBL/GenBank/DDBJ whole genome shotgun (WGS) entry which is preliminary data.</text>
</comment>
<dbReference type="PANTHER" id="PTHR30627:SF1">
    <property type="entry name" value="PEPTIDOGLYCAN D,D-TRANSPEPTIDASE FTSI"/>
    <property type="match status" value="1"/>
</dbReference>
<name>A0A5B2WSG8_9PSEU</name>
<proteinExistence type="inferred from homology"/>
<dbReference type="InterPro" id="IPR050515">
    <property type="entry name" value="Beta-lactam/transpept"/>
</dbReference>